<keyword evidence="3" id="KW-1185">Reference proteome</keyword>
<comment type="caution">
    <text evidence="2">The sequence shown here is derived from an EMBL/GenBank/DDBJ whole genome shotgun (WGS) entry which is preliminary data.</text>
</comment>
<organism evidence="2 3">
    <name type="scientific">Hypsibius exemplaris</name>
    <name type="common">Freshwater tardigrade</name>
    <dbReference type="NCBI Taxonomy" id="2072580"/>
    <lineage>
        <taxon>Eukaryota</taxon>
        <taxon>Metazoa</taxon>
        <taxon>Ecdysozoa</taxon>
        <taxon>Tardigrada</taxon>
        <taxon>Eutardigrada</taxon>
        <taxon>Parachela</taxon>
        <taxon>Hypsibioidea</taxon>
        <taxon>Hypsibiidae</taxon>
        <taxon>Hypsibius</taxon>
    </lineage>
</organism>
<feature type="chain" id="PRO_5013048692" evidence="1">
    <location>
        <begin position="26"/>
        <end position="168"/>
    </location>
</feature>
<dbReference type="EMBL" id="MTYJ01000015">
    <property type="protein sequence ID" value="OQV22905.1"/>
    <property type="molecule type" value="Genomic_DNA"/>
</dbReference>
<name>A0A1W0X610_HYPEX</name>
<proteinExistence type="predicted"/>
<keyword evidence="1" id="KW-0732">Signal</keyword>
<sequence>MPLCQLCAGWEFPFLLALLFIVADCLQLNAPPGVGNYVRSRPSQLFLTSSNYEPVVSGSNANHIRNKLIVTPASSAQLIEGDMMRDLMQLQSMRQQAAMMNPMMQPQMRMQQAFMGGQPQSMMMNPFAMQSAGSPWTFGSGMGGGMGGMGGLMAAMQNPFFGKLFERK</sequence>
<reference evidence="3" key="1">
    <citation type="submission" date="2017-01" db="EMBL/GenBank/DDBJ databases">
        <title>Comparative genomics of anhydrobiosis in the tardigrade Hypsibius dujardini.</title>
        <authorList>
            <person name="Yoshida Y."/>
            <person name="Koutsovoulos G."/>
            <person name="Laetsch D."/>
            <person name="Stevens L."/>
            <person name="Kumar S."/>
            <person name="Horikawa D."/>
            <person name="Ishino K."/>
            <person name="Komine S."/>
            <person name="Tomita M."/>
            <person name="Blaxter M."/>
            <person name="Arakawa K."/>
        </authorList>
    </citation>
    <scope>NUCLEOTIDE SEQUENCE [LARGE SCALE GENOMIC DNA]</scope>
    <source>
        <strain evidence="3">Z151</strain>
    </source>
</reference>
<evidence type="ECO:0000256" key="1">
    <source>
        <dbReference type="SAM" id="SignalP"/>
    </source>
</evidence>
<gene>
    <name evidence="2" type="ORF">BV898_03333</name>
</gene>
<accession>A0A1W0X610</accession>
<feature type="signal peptide" evidence="1">
    <location>
        <begin position="1"/>
        <end position="25"/>
    </location>
</feature>
<protein>
    <submittedName>
        <fullName evidence="2">Uncharacterized protein</fullName>
    </submittedName>
</protein>
<evidence type="ECO:0000313" key="3">
    <source>
        <dbReference type="Proteomes" id="UP000192578"/>
    </source>
</evidence>
<dbReference type="Proteomes" id="UP000192578">
    <property type="component" value="Unassembled WGS sequence"/>
</dbReference>
<dbReference type="AlphaFoldDB" id="A0A1W0X610"/>
<evidence type="ECO:0000313" key="2">
    <source>
        <dbReference type="EMBL" id="OQV22905.1"/>
    </source>
</evidence>